<protein>
    <submittedName>
        <fullName evidence="2">Uncharacterized protein</fullName>
    </submittedName>
</protein>
<proteinExistence type="predicted"/>
<comment type="caution">
    <text evidence="2">The sequence shown here is derived from an EMBL/GenBank/DDBJ whole genome shotgun (WGS) entry which is preliminary data.</text>
</comment>
<evidence type="ECO:0000313" key="3">
    <source>
        <dbReference type="Proteomes" id="UP000518266"/>
    </source>
</evidence>
<evidence type="ECO:0000256" key="1">
    <source>
        <dbReference type="SAM" id="MobiDB-lite"/>
    </source>
</evidence>
<feature type="region of interest" description="Disordered" evidence="1">
    <location>
        <begin position="1"/>
        <end position="20"/>
    </location>
</feature>
<reference evidence="2 3" key="1">
    <citation type="submission" date="2020-03" db="EMBL/GenBank/DDBJ databases">
        <title>Dissostichus mawsoni Genome sequencing and assembly.</title>
        <authorList>
            <person name="Park H."/>
        </authorList>
    </citation>
    <scope>NUCLEOTIDE SEQUENCE [LARGE SCALE GENOMIC DNA]</scope>
    <source>
        <strain evidence="2">DM0001</strain>
        <tissue evidence="2">Muscle</tissue>
    </source>
</reference>
<dbReference type="EMBL" id="JAAKFY010000015">
    <property type="protein sequence ID" value="KAF3845250.1"/>
    <property type="molecule type" value="Genomic_DNA"/>
</dbReference>
<sequence>MCAGAAGSYRRAADGAAGVSQRIGADEVQPFSMSLEAEMMLEHLKEQHLQEIEELQSQLECKV</sequence>
<keyword evidence="3" id="KW-1185">Reference proteome</keyword>
<organism evidence="2 3">
    <name type="scientific">Dissostichus mawsoni</name>
    <name type="common">Antarctic cod</name>
    <dbReference type="NCBI Taxonomy" id="36200"/>
    <lineage>
        <taxon>Eukaryota</taxon>
        <taxon>Metazoa</taxon>
        <taxon>Chordata</taxon>
        <taxon>Craniata</taxon>
        <taxon>Vertebrata</taxon>
        <taxon>Euteleostomi</taxon>
        <taxon>Actinopterygii</taxon>
        <taxon>Neopterygii</taxon>
        <taxon>Teleostei</taxon>
        <taxon>Neoteleostei</taxon>
        <taxon>Acanthomorphata</taxon>
        <taxon>Eupercaria</taxon>
        <taxon>Perciformes</taxon>
        <taxon>Notothenioidei</taxon>
        <taxon>Nototheniidae</taxon>
        <taxon>Dissostichus</taxon>
    </lineage>
</organism>
<gene>
    <name evidence="2" type="ORF">F7725_008413</name>
</gene>
<accession>A0A7J5Y7A5</accession>
<dbReference type="AlphaFoldDB" id="A0A7J5Y7A5"/>
<evidence type="ECO:0000313" key="2">
    <source>
        <dbReference type="EMBL" id="KAF3845250.1"/>
    </source>
</evidence>
<name>A0A7J5Y7A5_DISMA</name>
<dbReference type="Proteomes" id="UP000518266">
    <property type="component" value="Unassembled WGS sequence"/>
</dbReference>